<dbReference type="PANTHER" id="PTHR31988">
    <property type="entry name" value="ESTERASE, PUTATIVE (DUF303)-RELATED"/>
    <property type="match status" value="1"/>
</dbReference>
<sequence length="1197" mass="135274">MKKMKLTPSLLSITFILLITFSAIGQSTKEKDNFHIFILMGQSNMAGYGELLPEDKLPIEGVKMLRGWTQEGKRFSWEAAKHPIHNRLGSDQFGLAGSFAQAYQKAHPGVTIGLIPVAYGGAEIASLNKGTDVYKDALNKAKWANKQGIIKGVLWHQGESDTVDPEKAKKYKEQLKRLVFDFRKDIKDSSLPFIVGNLAEFYGTGPDHSAPERVKQINTVRQSLRDLPKELPQVAYVESAGLKAREHHQVHFDRASLITFGKRYAAVYETLSLNNEPKASVKSDWLLDGSLYKANVYKGKRNDEIIISNGLLRRVFRIVPNAATVRLDNLVTGESLLRGVKPEAIVKINGINYEVGGLKGQPNYAFLKPEWLDKMTADASAMQYIGYEVSEPKAPFEWKRVRSHAKGAEWPPKGIHLKMDYSMPEPKSLLQGGGLLPSDYGRNELFKTDFRTLDKIWKTRVSKTHKRSSFENEGKVGEIYTPQNTAVYVEKQLDKSAKVIEATFNVGTDKSKEYGPGIALVWPNKTIKFYLRPGGNTYDDGVPMFGLWDGQKEHKAAGGRQVLDMSKPWTLRFRITDESVFCEAKPQGGDWITVQKLKSFETLPISVRIGKTNARGEGKDASGEKGDLERLTVLHYASYSNLNNTTKGLQKNDVIVSVHYELYDGIPVMSKWITVQNKNSEVITVNKFTSEIIAAVEYGSAVETREYNVPKPNIHVETDYAFGSFNVDDANHHAVHWEADPDYATQVNYLRETPCLLKVEPEVGPSKTLNNGDTFKSFRTFVLPYDSYDRERQGMSLRKMYRTLAPWTTENPLMMHARFADWDRVKIAIDQASDAGFEMVILTFGSGFNIEDDSKAYMTKMKKYADYAKSKGVEIGGYSLLASRKVGGGHDVVMPEGERPTFGNSPCIGSEWGQDYFKKLYTFYEKTGFTLLEHDGSYPGDVCTANHHPGHKGVDDSRWNQYETISKFYQWCRSNGIYLNIPDYYYMAGGNKCGMGYREVNWSLPRNQQLVHTRQNIYDGGWQKTPSMGWMFVPLTEYQGGGSAATIEPLNEHLSHYEMMMVSNLGGGVQACFRGPRLFDTDKTKTMVKGVVNWYKKHREVLDGDIIHLRRADGYDLDYWLNVNAQGKEKGMLMVYNPTDKPITKEIKVPLYYTGLKDQVITKSQEGISKTYNLNRDYTVELEVKVPAGSYTWMVFE</sequence>
<dbReference type="EMBL" id="JAODOP010000004">
    <property type="protein sequence ID" value="MEF3832326.1"/>
    <property type="molecule type" value="Genomic_DNA"/>
</dbReference>
<accession>A0ABU7XNN4</accession>
<evidence type="ECO:0000259" key="2">
    <source>
        <dbReference type="Pfam" id="PF03629"/>
    </source>
</evidence>
<evidence type="ECO:0000313" key="3">
    <source>
        <dbReference type="EMBL" id="MEF3832326.1"/>
    </source>
</evidence>
<dbReference type="InterPro" id="IPR036514">
    <property type="entry name" value="SGNH_hydro_sf"/>
</dbReference>
<keyword evidence="4" id="KW-1185">Reference proteome</keyword>
<feature type="domain" description="Sialate O-acetylesterase" evidence="2">
    <location>
        <begin position="34"/>
        <end position="268"/>
    </location>
</feature>
<evidence type="ECO:0000256" key="1">
    <source>
        <dbReference type="ARBA" id="ARBA00022801"/>
    </source>
</evidence>
<dbReference type="Pfam" id="PF03629">
    <property type="entry name" value="SASA"/>
    <property type="match status" value="1"/>
</dbReference>
<comment type="caution">
    <text evidence="3">The sequence shown here is derived from an EMBL/GenBank/DDBJ whole genome shotgun (WGS) entry which is preliminary data.</text>
</comment>
<proteinExistence type="predicted"/>
<dbReference type="PANTHER" id="PTHR31988:SF19">
    <property type="entry name" value="9-O-ACETYL-N-ACETYLNEURAMINIC ACID DEACETYLASE-RELATED"/>
    <property type="match status" value="1"/>
</dbReference>
<evidence type="ECO:0000313" key="4">
    <source>
        <dbReference type="Proteomes" id="UP001337305"/>
    </source>
</evidence>
<organism evidence="3 4">
    <name type="scientific">Flavivirga spongiicola</name>
    <dbReference type="NCBI Taxonomy" id="421621"/>
    <lineage>
        <taxon>Bacteria</taxon>
        <taxon>Pseudomonadati</taxon>
        <taxon>Bacteroidota</taxon>
        <taxon>Flavobacteriia</taxon>
        <taxon>Flavobacteriales</taxon>
        <taxon>Flavobacteriaceae</taxon>
        <taxon>Flavivirga</taxon>
    </lineage>
</organism>
<dbReference type="SUPFAM" id="SSF52266">
    <property type="entry name" value="SGNH hydrolase"/>
    <property type="match status" value="1"/>
</dbReference>
<dbReference type="InterPro" id="IPR005181">
    <property type="entry name" value="SASA"/>
</dbReference>
<dbReference type="Proteomes" id="UP001337305">
    <property type="component" value="Unassembled WGS sequence"/>
</dbReference>
<dbReference type="Gene3D" id="3.40.50.1110">
    <property type="entry name" value="SGNH hydrolase"/>
    <property type="match status" value="1"/>
</dbReference>
<reference evidence="3 4" key="1">
    <citation type="submission" date="2022-09" db="EMBL/GenBank/DDBJ databases">
        <title>Genome sequencing of Flavivirga sp. MEBiC05379.</title>
        <authorList>
            <person name="Oh H.-M."/>
            <person name="Kwon K.K."/>
            <person name="Park M.J."/>
            <person name="Yang S.-H."/>
        </authorList>
    </citation>
    <scope>NUCLEOTIDE SEQUENCE [LARGE SCALE GENOMIC DNA]</scope>
    <source>
        <strain evidence="3 4">MEBiC05379</strain>
    </source>
</reference>
<name>A0ABU7XNN4_9FLAO</name>
<gene>
    <name evidence="3" type="ORF">N1F79_04240</name>
</gene>
<dbReference type="InterPro" id="IPR052940">
    <property type="entry name" value="Carb_Esterase_6"/>
</dbReference>
<keyword evidence="1" id="KW-0378">Hydrolase</keyword>
<protein>
    <submittedName>
        <fullName evidence="3">Sialate O-acetylesterase</fullName>
    </submittedName>
</protein>
<dbReference type="RefSeq" id="WP_303304707.1">
    <property type="nucleotide sequence ID" value="NZ_JAODOP010000004.1"/>
</dbReference>